<accession>A0A517YCB3</accession>
<feature type="coiled-coil region" evidence="1">
    <location>
        <begin position="789"/>
        <end position="835"/>
    </location>
</feature>
<dbReference type="KEGG" id="aagg:ETAA8_29100"/>
<dbReference type="Pfam" id="PF07583">
    <property type="entry name" value="PSCyt2"/>
    <property type="match status" value="1"/>
</dbReference>
<dbReference type="SUPFAM" id="SSF49373">
    <property type="entry name" value="Invasin/intimin cell-adhesion fragments"/>
    <property type="match status" value="1"/>
</dbReference>
<protein>
    <recommendedName>
        <fullName evidence="3">BIG2 domain-containing protein</fullName>
    </recommendedName>
</protein>
<gene>
    <name evidence="4" type="ORF">ETAA8_29100</name>
</gene>
<dbReference type="InterPro" id="IPR008964">
    <property type="entry name" value="Invasin/intimin_cell_adhesion"/>
</dbReference>
<dbReference type="InterPro" id="IPR022655">
    <property type="entry name" value="DUF1553"/>
</dbReference>
<evidence type="ECO:0000256" key="2">
    <source>
        <dbReference type="SAM" id="SignalP"/>
    </source>
</evidence>
<feature type="signal peptide" evidence="2">
    <location>
        <begin position="1"/>
        <end position="25"/>
    </location>
</feature>
<reference evidence="4 5" key="1">
    <citation type="submission" date="2019-02" db="EMBL/GenBank/DDBJ databases">
        <title>Deep-cultivation of Planctomycetes and their phenomic and genomic characterization uncovers novel biology.</title>
        <authorList>
            <person name="Wiegand S."/>
            <person name="Jogler M."/>
            <person name="Boedeker C."/>
            <person name="Pinto D."/>
            <person name="Vollmers J."/>
            <person name="Rivas-Marin E."/>
            <person name="Kohn T."/>
            <person name="Peeters S.H."/>
            <person name="Heuer A."/>
            <person name="Rast P."/>
            <person name="Oberbeckmann S."/>
            <person name="Bunk B."/>
            <person name="Jeske O."/>
            <person name="Meyerdierks A."/>
            <person name="Storesund J.E."/>
            <person name="Kallscheuer N."/>
            <person name="Luecker S."/>
            <person name="Lage O.M."/>
            <person name="Pohl T."/>
            <person name="Merkel B.J."/>
            <person name="Hornburger P."/>
            <person name="Mueller R.-W."/>
            <person name="Bruemmer F."/>
            <person name="Labrenz M."/>
            <person name="Spormann A.M."/>
            <person name="Op den Camp H."/>
            <person name="Overmann J."/>
            <person name="Amann R."/>
            <person name="Jetten M.S.M."/>
            <person name="Mascher T."/>
            <person name="Medema M.H."/>
            <person name="Devos D.P."/>
            <person name="Kaster A.-K."/>
            <person name="Ovreas L."/>
            <person name="Rohde M."/>
            <person name="Galperin M.Y."/>
            <person name="Jogler C."/>
        </authorList>
    </citation>
    <scope>NUCLEOTIDE SEQUENCE [LARGE SCALE GENOMIC DNA]</scope>
    <source>
        <strain evidence="4 5">ETA_A8</strain>
    </source>
</reference>
<dbReference type="PANTHER" id="PTHR35889:SF3">
    <property type="entry name" value="F-BOX DOMAIN-CONTAINING PROTEIN"/>
    <property type="match status" value="1"/>
</dbReference>
<evidence type="ECO:0000313" key="5">
    <source>
        <dbReference type="Proteomes" id="UP000315017"/>
    </source>
</evidence>
<dbReference type="Proteomes" id="UP000315017">
    <property type="component" value="Chromosome"/>
</dbReference>
<feature type="chain" id="PRO_5021864895" description="BIG2 domain-containing protein" evidence="2">
    <location>
        <begin position="26"/>
        <end position="901"/>
    </location>
</feature>
<proteinExistence type="predicted"/>
<keyword evidence="2" id="KW-0732">Signal</keyword>
<evidence type="ECO:0000259" key="3">
    <source>
        <dbReference type="SMART" id="SM00635"/>
    </source>
</evidence>
<organism evidence="4 5">
    <name type="scientific">Anatilimnocola aggregata</name>
    <dbReference type="NCBI Taxonomy" id="2528021"/>
    <lineage>
        <taxon>Bacteria</taxon>
        <taxon>Pseudomonadati</taxon>
        <taxon>Planctomycetota</taxon>
        <taxon>Planctomycetia</taxon>
        <taxon>Pirellulales</taxon>
        <taxon>Pirellulaceae</taxon>
        <taxon>Anatilimnocola</taxon>
    </lineage>
</organism>
<dbReference type="InterPro" id="IPR003343">
    <property type="entry name" value="Big_2"/>
</dbReference>
<dbReference type="SMART" id="SM00635">
    <property type="entry name" value="BID_2"/>
    <property type="match status" value="1"/>
</dbReference>
<dbReference type="Pfam" id="PF07587">
    <property type="entry name" value="PSD1"/>
    <property type="match status" value="1"/>
</dbReference>
<dbReference type="AlphaFoldDB" id="A0A517YCB3"/>
<dbReference type="Gene3D" id="2.60.40.1080">
    <property type="match status" value="1"/>
</dbReference>
<feature type="domain" description="BIG2" evidence="3">
    <location>
        <begin position="153"/>
        <end position="235"/>
    </location>
</feature>
<keyword evidence="1" id="KW-0175">Coiled coil</keyword>
<evidence type="ECO:0000313" key="4">
    <source>
        <dbReference type="EMBL" id="QDU27819.1"/>
    </source>
</evidence>
<dbReference type="PANTHER" id="PTHR35889">
    <property type="entry name" value="CYCLOINULO-OLIGOSACCHARIDE FRUCTANOTRANSFERASE-RELATED"/>
    <property type="match status" value="1"/>
</dbReference>
<dbReference type="InterPro" id="IPR011444">
    <property type="entry name" value="DUF1549"/>
</dbReference>
<dbReference type="EMBL" id="CP036274">
    <property type="protein sequence ID" value="QDU27819.1"/>
    <property type="molecule type" value="Genomic_DNA"/>
</dbReference>
<keyword evidence="5" id="KW-1185">Reference proteome</keyword>
<dbReference type="RefSeq" id="WP_238397758.1">
    <property type="nucleotide sequence ID" value="NZ_CP036274.1"/>
</dbReference>
<evidence type="ECO:0000256" key="1">
    <source>
        <dbReference type="SAM" id="Coils"/>
    </source>
</evidence>
<sequence length="901" mass="101015" precursor="true">MRIGFVRLLACTPLAWAMLALSAPAADEVQKPIYERFEQAEGDEVPSFQRHVSPLFGRLGCNGRSCHGSFQGRGEFRLSLFGYDFKADHEALLDAKRPRVDVKNIDESLILAKPTDADMHEGGERYKKGSWQHHVLRRWVAAGANYSEKEVQKLVTLEVTPQELLLTKPGQTVQMKAVAVWPDGSKEDVTPLCRFQSNSEQVAKISENGLVTATDTGDTHIVISYDNAVIAIPVIRPVTELSGKAYPKVSAPTAIDKLVVQKLQKLGVVPSGLSNDAEFLRRVSLDLTGTLPSAQEVEEFLADKSPNKRSEKVEKLLESPAYAAWWTTKLCDFTGNNDSQLNNVSPVRTTSPGQEWYDWIYKRVSENKPYDEIAAGIVLGQSRNPGQDYKEYCEELSEMYREGKASFADRSSMPYYWARNNYRQPEERAIGIAYTFLGMRIQCAQCHKHPFDQWSKDDFDAFKAFFARVQFNQAGARDKESLAQYNEIIAASGLNKELKGNDLRRLLPDALKEGKTIPFGEVYLIKPTAAPARKNDKGNANNKNRAPMPVAKARVLGGETMDLNSVEDARQPLMDWMRSPNNPYFAKAFVNRVWASYFNVGIVEPPDDLSLANPPSNRGLLDYLAKGFIEHKFDMKWLHREILASDTYQRSWQPNETNSKDERNFARAVPRRLPAEVAYDAITIATSSDAKAAGARTEIKGRAISIATSSARVQGNQAGNATFGLQVFGRSTRESNCDCDRSMDASLLQTVYLQNDTSVLSALEGGRDTWIDQIKQKPTRLKDGTDPEKVDLSKELPRMKARLDRAKKEKNKEQITRLEARIAELESAAKTKDEVKKQPEGLSLEPITLIRQAYLRTLSRQPTDDEISRCQEFLASSSSPLEGARGLLWTLINTKEFIVNH</sequence>
<name>A0A517YCB3_9BACT</name>